<gene>
    <name evidence="1" type="ordered locus">DMR_01060</name>
</gene>
<dbReference type="Proteomes" id="UP000009071">
    <property type="component" value="Chromosome"/>
</dbReference>
<dbReference type="RefSeq" id="WP_012749690.1">
    <property type="nucleotide sequence ID" value="NC_012796.1"/>
</dbReference>
<dbReference type="STRING" id="573370.DMR_01060"/>
<dbReference type="AlphaFoldDB" id="C4XTT2"/>
<organism evidence="1 2">
    <name type="scientific">Solidesulfovibrio magneticus (strain ATCC 700980 / DSM 13731 / RS-1)</name>
    <name type="common">Desulfovibrio magneticus</name>
    <dbReference type="NCBI Taxonomy" id="573370"/>
    <lineage>
        <taxon>Bacteria</taxon>
        <taxon>Pseudomonadati</taxon>
        <taxon>Thermodesulfobacteriota</taxon>
        <taxon>Desulfovibrionia</taxon>
        <taxon>Desulfovibrionales</taxon>
        <taxon>Desulfovibrionaceae</taxon>
        <taxon>Solidesulfovibrio</taxon>
    </lineage>
</organism>
<dbReference type="OrthoDB" id="5459059at2"/>
<keyword evidence="2" id="KW-1185">Reference proteome</keyword>
<protein>
    <submittedName>
        <fullName evidence="1">Uncharacterized protein</fullName>
    </submittedName>
</protein>
<dbReference type="HOGENOM" id="CLU_191328_0_0_7"/>
<accession>C4XTT2</accession>
<evidence type="ECO:0000313" key="2">
    <source>
        <dbReference type="Proteomes" id="UP000009071"/>
    </source>
</evidence>
<dbReference type="KEGG" id="dma:DMR_01060"/>
<proteinExistence type="predicted"/>
<name>C4XTT2_SOLM1</name>
<sequence length="74" mass="8293">MKQQQFDSLTLKDEIINAFRPIEQIFKIMDKSSPEVSGDVTRPYGEVGLVLCENFRSKLEEILSSISQGASNDA</sequence>
<reference evidence="1 2" key="1">
    <citation type="journal article" date="2009" name="Genome Res.">
        <title>Whole genome sequence of Desulfovibrio magneticus strain RS-1 revealed common gene clusters in magnetotactic bacteria.</title>
        <authorList>
            <person name="Nakazawa H."/>
            <person name="Arakaki A."/>
            <person name="Narita-Yamada S."/>
            <person name="Yashiro I."/>
            <person name="Jinno K."/>
            <person name="Aoki N."/>
            <person name="Tsuruyama A."/>
            <person name="Okamura Y."/>
            <person name="Tanikawa S."/>
            <person name="Fujita N."/>
            <person name="Takeyama H."/>
            <person name="Matsunaga T."/>
        </authorList>
    </citation>
    <scope>NUCLEOTIDE SEQUENCE [LARGE SCALE GENOMIC DNA]</scope>
    <source>
        <strain evidence="2">ATCC 700980 / DSM 13731 / RS-1</strain>
    </source>
</reference>
<evidence type="ECO:0000313" key="1">
    <source>
        <dbReference type="EMBL" id="BAH73597.1"/>
    </source>
</evidence>
<dbReference type="EMBL" id="AP010904">
    <property type="protein sequence ID" value="BAH73597.1"/>
    <property type="molecule type" value="Genomic_DNA"/>
</dbReference>